<evidence type="ECO:0000313" key="2">
    <source>
        <dbReference type="EnsemblPlants" id="OBART02G30170.1"/>
    </source>
</evidence>
<feature type="region of interest" description="Disordered" evidence="1">
    <location>
        <begin position="72"/>
        <end position="91"/>
    </location>
</feature>
<dbReference type="AlphaFoldDB" id="A0A0D3F9P4"/>
<organism evidence="2">
    <name type="scientific">Oryza barthii</name>
    <dbReference type="NCBI Taxonomy" id="65489"/>
    <lineage>
        <taxon>Eukaryota</taxon>
        <taxon>Viridiplantae</taxon>
        <taxon>Streptophyta</taxon>
        <taxon>Embryophyta</taxon>
        <taxon>Tracheophyta</taxon>
        <taxon>Spermatophyta</taxon>
        <taxon>Magnoliopsida</taxon>
        <taxon>Liliopsida</taxon>
        <taxon>Poales</taxon>
        <taxon>Poaceae</taxon>
        <taxon>BOP clade</taxon>
        <taxon>Oryzoideae</taxon>
        <taxon>Oryzeae</taxon>
        <taxon>Oryzinae</taxon>
        <taxon>Oryza</taxon>
    </lineage>
</organism>
<accession>A0A0D3F9P4</accession>
<evidence type="ECO:0000313" key="3">
    <source>
        <dbReference type="Proteomes" id="UP000026960"/>
    </source>
</evidence>
<reference evidence="2" key="2">
    <citation type="submission" date="2015-03" db="UniProtKB">
        <authorList>
            <consortium name="EnsemblPlants"/>
        </authorList>
    </citation>
    <scope>IDENTIFICATION</scope>
</reference>
<protein>
    <submittedName>
        <fullName evidence="2">Uncharacterized protein</fullName>
    </submittedName>
</protein>
<dbReference type="HOGENOM" id="CLU_139408_0_0_1"/>
<name>A0A0D3F9P4_9ORYZ</name>
<reference evidence="2" key="1">
    <citation type="journal article" date="2009" name="Rice">
        <title>De Novo Next Generation Sequencing of Plant Genomes.</title>
        <authorList>
            <person name="Rounsley S."/>
            <person name="Marri P.R."/>
            <person name="Yu Y."/>
            <person name="He R."/>
            <person name="Sisneros N."/>
            <person name="Goicoechea J.L."/>
            <person name="Lee S.J."/>
            <person name="Angelova A."/>
            <person name="Kudrna D."/>
            <person name="Luo M."/>
            <person name="Affourtit J."/>
            <person name="Desany B."/>
            <person name="Knight J."/>
            <person name="Niazi F."/>
            <person name="Egholm M."/>
            <person name="Wing R.A."/>
        </authorList>
    </citation>
    <scope>NUCLEOTIDE SEQUENCE [LARGE SCALE GENOMIC DNA]</scope>
    <source>
        <strain evidence="2">cv. IRGC 105608</strain>
    </source>
</reference>
<dbReference type="PaxDb" id="65489-OBART02G30170.1"/>
<sequence length="161" mass="17435">MASSGNGAPSFRPPRAPVPTGSRVYRCPVCPGPVILYSCQDLRNHLCIIHPNEAVELVTPFMRYMEASRRGRVGLPPRPPTSAPVVPQARMPTPTVQNSFVPLPPNHAFWEEYRKGGSCPVEIDFFVPSVIVVSALELVAPAMVSGSNLSNSESSELDILV</sequence>
<proteinExistence type="predicted"/>
<dbReference type="Gramene" id="OBART02G30170.1">
    <property type="protein sequence ID" value="OBART02G30170.1"/>
    <property type="gene ID" value="OBART02G30170"/>
</dbReference>
<evidence type="ECO:0000256" key="1">
    <source>
        <dbReference type="SAM" id="MobiDB-lite"/>
    </source>
</evidence>
<keyword evidence="3" id="KW-1185">Reference proteome</keyword>
<dbReference type="EnsemblPlants" id="OBART02G30170.1">
    <property type="protein sequence ID" value="OBART02G30170.1"/>
    <property type="gene ID" value="OBART02G30170"/>
</dbReference>
<dbReference type="Proteomes" id="UP000026960">
    <property type="component" value="Chromosome 2"/>
</dbReference>